<gene>
    <name evidence="1" type="ORF">OFUS_LOCUS21202</name>
</gene>
<dbReference type="Proteomes" id="UP000749559">
    <property type="component" value="Unassembled WGS sequence"/>
</dbReference>
<dbReference type="EMBL" id="CAIIXF020000010">
    <property type="protein sequence ID" value="CAH1796835.1"/>
    <property type="molecule type" value="Genomic_DNA"/>
</dbReference>
<reference evidence="1" key="1">
    <citation type="submission" date="2022-03" db="EMBL/GenBank/DDBJ databases">
        <authorList>
            <person name="Martin C."/>
        </authorList>
    </citation>
    <scope>NUCLEOTIDE SEQUENCE</scope>
</reference>
<name>A0A8S4PTD3_OWEFU</name>
<keyword evidence="2" id="KW-1185">Reference proteome</keyword>
<organism evidence="1 2">
    <name type="scientific">Owenia fusiformis</name>
    <name type="common">Polychaete worm</name>
    <dbReference type="NCBI Taxonomy" id="6347"/>
    <lineage>
        <taxon>Eukaryota</taxon>
        <taxon>Metazoa</taxon>
        <taxon>Spiralia</taxon>
        <taxon>Lophotrochozoa</taxon>
        <taxon>Annelida</taxon>
        <taxon>Polychaeta</taxon>
        <taxon>Sedentaria</taxon>
        <taxon>Canalipalpata</taxon>
        <taxon>Sabellida</taxon>
        <taxon>Oweniida</taxon>
        <taxon>Oweniidae</taxon>
        <taxon>Owenia</taxon>
    </lineage>
</organism>
<dbReference type="AlphaFoldDB" id="A0A8S4PTD3"/>
<proteinExistence type="predicted"/>
<protein>
    <submittedName>
        <fullName evidence="1">Uncharacterized protein</fullName>
    </submittedName>
</protein>
<dbReference type="OrthoDB" id="6115879at2759"/>
<comment type="caution">
    <text evidence="1">The sequence shown here is derived from an EMBL/GenBank/DDBJ whole genome shotgun (WGS) entry which is preliminary data.</text>
</comment>
<accession>A0A8S4PTD3</accession>
<evidence type="ECO:0000313" key="1">
    <source>
        <dbReference type="EMBL" id="CAH1796835.1"/>
    </source>
</evidence>
<evidence type="ECO:0000313" key="2">
    <source>
        <dbReference type="Proteomes" id="UP000749559"/>
    </source>
</evidence>
<sequence>MTYYKLNNFSCPVCPNGKKSNWVCAQDDKQMWIAETGYMKCDGGSHIDKICNWKWDCGNHGSHPFDRFQYADFEGFSYSLSQAVQLMGTAGAQWVGALCVELGKQYGRE</sequence>